<protein>
    <submittedName>
        <fullName evidence="1">Uncharacterized protein F54H12.2</fullName>
    </submittedName>
</protein>
<dbReference type="Proteomes" id="UP000499080">
    <property type="component" value="Unassembled WGS sequence"/>
</dbReference>
<gene>
    <name evidence="1" type="primary">F54H12.2_81</name>
    <name evidence="1" type="ORF">AVEN_215362_1</name>
</gene>
<sequence>MYTVIEVEIFYHILHTNGGALQ</sequence>
<evidence type="ECO:0000313" key="2">
    <source>
        <dbReference type="Proteomes" id="UP000499080"/>
    </source>
</evidence>
<feature type="non-terminal residue" evidence="1">
    <location>
        <position position="22"/>
    </location>
</feature>
<reference evidence="1 2" key="1">
    <citation type="journal article" date="2019" name="Sci. Rep.">
        <title>Orb-weaving spider Araneus ventricosus genome elucidates the spidroin gene catalogue.</title>
        <authorList>
            <person name="Kono N."/>
            <person name="Nakamura H."/>
            <person name="Ohtoshi R."/>
            <person name="Moran D.A.P."/>
            <person name="Shinohara A."/>
            <person name="Yoshida Y."/>
            <person name="Fujiwara M."/>
            <person name="Mori M."/>
            <person name="Tomita M."/>
            <person name="Arakawa K."/>
        </authorList>
    </citation>
    <scope>NUCLEOTIDE SEQUENCE [LARGE SCALE GENOMIC DNA]</scope>
</reference>
<keyword evidence="2" id="KW-1185">Reference proteome</keyword>
<name>A0A4Y2JVG1_ARAVE</name>
<proteinExistence type="predicted"/>
<organism evidence="1 2">
    <name type="scientific">Araneus ventricosus</name>
    <name type="common">Orbweaver spider</name>
    <name type="synonym">Epeira ventricosa</name>
    <dbReference type="NCBI Taxonomy" id="182803"/>
    <lineage>
        <taxon>Eukaryota</taxon>
        <taxon>Metazoa</taxon>
        <taxon>Ecdysozoa</taxon>
        <taxon>Arthropoda</taxon>
        <taxon>Chelicerata</taxon>
        <taxon>Arachnida</taxon>
        <taxon>Araneae</taxon>
        <taxon>Araneomorphae</taxon>
        <taxon>Entelegynae</taxon>
        <taxon>Araneoidea</taxon>
        <taxon>Araneidae</taxon>
        <taxon>Araneus</taxon>
    </lineage>
</organism>
<evidence type="ECO:0000313" key="1">
    <source>
        <dbReference type="EMBL" id="GBM93479.1"/>
    </source>
</evidence>
<accession>A0A4Y2JVG1</accession>
<dbReference type="EMBL" id="BGPR01003876">
    <property type="protein sequence ID" value="GBM93479.1"/>
    <property type="molecule type" value="Genomic_DNA"/>
</dbReference>
<comment type="caution">
    <text evidence="1">The sequence shown here is derived from an EMBL/GenBank/DDBJ whole genome shotgun (WGS) entry which is preliminary data.</text>
</comment>
<dbReference type="AlphaFoldDB" id="A0A4Y2JVG1"/>